<evidence type="ECO:0000256" key="1">
    <source>
        <dbReference type="ARBA" id="ARBA00004459"/>
    </source>
</evidence>
<comment type="similarity">
    <text evidence="2">Belongs to the LolB family.</text>
</comment>
<comment type="subcellular location">
    <subcellularLocation>
        <location evidence="1">Cell outer membrane</location>
        <topology evidence="1">Lipid-anchor</topology>
    </subcellularLocation>
</comment>
<keyword evidence="12 14" id="KW-0449">Lipoprotein</keyword>
<name>A0AAW7Z2C9_9ALTE</name>
<accession>A0AAW7Z2C9</accession>
<dbReference type="EMBL" id="JAUOQI010000014">
    <property type="protein sequence ID" value="MDO6578950.1"/>
    <property type="molecule type" value="Genomic_DNA"/>
</dbReference>
<proteinExistence type="inferred from homology"/>
<evidence type="ECO:0000256" key="7">
    <source>
        <dbReference type="ARBA" id="ARBA00022927"/>
    </source>
</evidence>
<dbReference type="InterPro" id="IPR004565">
    <property type="entry name" value="OM_lipoprot_LolB"/>
</dbReference>
<dbReference type="CDD" id="cd16326">
    <property type="entry name" value="LolB"/>
    <property type="match status" value="1"/>
</dbReference>
<dbReference type="GO" id="GO:0015031">
    <property type="term" value="P:protein transport"/>
    <property type="evidence" value="ECO:0007669"/>
    <property type="project" value="UniProtKB-KW"/>
</dbReference>
<dbReference type="GO" id="GO:0009279">
    <property type="term" value="C:cell outer membrane"/>
    <property type="evidence" value="ECO:0007669"/>
    <property type="project" value="UniProtKB-SubCell"/>
</dbReference>
<dbReference type="Gene3D" id="2.50.20.10">
    <property type="entry name" value="Lipoprotein localisation LolA/LolB/LppX"/>
    <property type="match status" value="1"/>
</dbReference>
<dbReference type="AlphaFoldDB" id="A0AAW7Z2C9"/>
<evidence type="ECO:0000256" key="5">
    <source>
        <dbReference type="ARBA" id="ARBA00022448"/>
    </source>
</evidence>
<evidence type="ECO:0000256" key="13">
    <source>
        <dbReference type="SAM" id="SignalP"/>
    </source>
</evidence>
<dbReference type="RefSeq" id="WP_303464395.1">
    <property type="nucleotide sequence ID" value="NZ_JAUOPZ010000009.1"/>
</dbReference>
<feature type="signal peptide" evidence="13">
    <location>
        <begin position="1"/>
        <end position="22"/>
    </location>
</feature>
<evidence type="ECO:0000256" key="8">
    <source>
        <dbReference type="ARBA" id="ARBA00023136"/>
    </source>
</evidence>
<gene>
    <name evidence="14" type="primary">lolB</name>
    <name evidence="14" type="ORF">Q4527_16215</name>
</gene>
<sequence>MIRFVFILVLVNLLISACTTLPDGPESAVNLSAQLKKVAQVDAWQLRGKIAFRQEKEGASANLLWKTDDADFHFRLTNLLGVTMVDLNVNGDKAILEAGNDVYEDADPEPLIYYTTGMDIPVEPLLSWIKGLPLADDKFTLTDKGLLNTLESNCSACKGWQVSYANYGNVTTPEGNNVWLPHSINLVQPNPPSTTLKIKIYKWTLL</sequence>
<dbReference type="NCBIfam" id="TIGR00548">
    <property type="entry name" value="lolB"/>
    <property type="match status" value="1"/>
</dbReference>
<keyword evidence="6 13" id="KW-0732">Signal</keyword>
<evidence type="ECO:0000313" key="14">
    <source>
        <dbReference type="EMBL" id="MDO6578950.1"/>
    </source>
</evidence>
<dbReference type="Pfam" id="PF03550">
    <property type="entry name" value="LolB"/>
    <property type="match status" value="1"/>
</dbReference>
<evidence type="ECO:0000256" key="10">
    <source>
        <dbReference type="ARBA" id="ARBA00023186"/>
    </source>
</evidence>
<evidence type="ECO:0000256" key="6">
    <source>
        <dbReference type="ARBA" id="ARBA00022729"/>
    </source>
</evidence>
<comment type="caution">
    <text evidence="14">The sequence shown here is derived from an EMBL/GenBank/DDBJ whole genome shotgun (WGS) entry which is preliminary data.</text>
</comment>
<dbReference type="Proteomes" id="UP001170717">
    <property type="component" value="Unassembled WGS sequence"/>
</dbReference>
<keyword evidence="8" id="KW-0472">Membrane</keyword>
<evidence type="ECO:0000256" key="3">
    <source>
        <dbReference type="ARBA" id="ARBA00011245"/>
    </source>
</evidence>
<evidence type="ECO:0000256" key="4">
    <source>
        <dbReference type="ARBA" id="ARBA00016202"/>
    </source>
</evidence>
<keyword evidence="11" id="KW-0998">Cell outer membrane</keyword>
<keyword evidence="10" id="KW-0143">Chaperone</keyword>
<organism evidence="14 15">
    <name type="scientific">Alteromonas stellipolaris</name>
    <dbReference type="NCBI Taxonomy" id="233316"/>
    <lineage>
        <taxon>Bacteria</taxon>
        <taxon>Pseudomonadati</taxon>
        <taxon>Pseudomonadota</taxon>
        <taxon>Gammaproteobacteria</taxon>
        <taxon>Alteromonadales</taxon>
        <taxon>Alteromonadaceae</taxon>
        <taxon>Alteromonas/Salinimonas group</taxon>
        <taxon>Alteromonas</taxon>
    </lineage>
</organism>
<evidence type="ECO:0000256" key="9">
    <source>
        <dbReference type="ARBA" id="ARBA00023139"/>
    </source>
</evidence>
<evidence type="ECO:0000256" key="12">
    <source>
        <dbReference type="ARBA" id="ARBA00023288"/>
    </source>
</evidence>
<feature type="chain" id="PRO_5043611408" description="Outer-membrane lipoprotein LolB" evidence="13">
    <location>
        <begin position="23"/>
        <end position="206"/>
    </location>
</feature>
<dbReference type="SUPFAM" id="SSF89392">
    <property type="entry name" value="Prokaryotic lipoproteins and lipoprotein localization factors"/>
    <property type="match status" value="1"/>
</dbReference>
<dbReference type="InterPro" id="IPR029046">
    <property type="entry name" value="LolA/LolB/LppX"/>
</dbReference>
<dbReference type="PROSITE" id="PS51257">
    <property type="entry name" value="PROKAR_LIPOPROTEIN"/>
    <property type="match status" value="1"/>
</dbReference>
<evidence type="ECO:0000313" key="15">
    <source>
        <dbReference type="Proteomes" id="UP001170717"/>
    </source>
</evidence>
<evidence type="ECO:0000256" key="2">
    <source>
        <dbReference type="ARBA" id="ARBA00009696"/>
    </source>
</evidence>
<protein>
    <recommendedName>
        <fullName evidence="4">Outer-membrane lipoprotein LolB</fullName>
    </recommendedName>
</protein>
<keyword evidence="9" id="KW-0564">Palmitate</keyword>
<reference evidence="14" key="1">
    <citation type="submission" date="2023-07" db="EMBL/GenBank/DDBJ databases">
        <title>Genome content predicts the carbon catabolic preferences of heterotrophic bacteria.</title>
        <authorList>
            <person name="Gralka M."/>
        </authorList>
    </citation>
    <scope>NUCLEOTIDE SEQUENCE</scope>
    <source>
        <strain evidence="14">F2M12</strain>
    </source>
</reference>
<keyword evidence="7" id="KW-0653">Protein transport</keyword>
<evidence type="ECO:0000256" key="11">
    <source>
        <dbReference type="ARBA" id="ARBA00023237"/>
    </source>
</evidence>
<keyword evidence="5" id="KW-0813">Transport</keyword>
<comment type="subunit">
    <text evidence="3">Monomer.</text>
</comment>